<dbReference type="Proteomes" id="UP000480185">
    <property type="component" value="Unassembled WGS sequence"/>
</dbReference>
<sequence length="91" mass="10507">MDVTTKEWVLTKLDEKYEEVYVFEEVKDDEDKFKYESVNEKETLVRVFDGMTIDVEVEHYEGNSATIKVSAIKAPVDGVIPTYEASYKDGE</sequence>
<gene>
    <name evidence="1" type="ORF">GH754_06585</name>
</gene>
<protein>
    <submittedName>
        <fullName evidence="1">Uncharacterized protein</fullName>
    </submittedName>
</protein>
<evidence type="ECO:0000313" key="2">
    <source>
        <dbReference type="Proteomes" id="UP000480185"/>
    </source>
</evidence>
<keyword evidence="2" id="KW-1185">Reference proteome</keyword>
<organism evidence="1 2">
    <name type="scientific">Salinibacillus xinjiangensis</name>
    <dbReference type="NCBI Taxonomy" id="1229268"/>
    <lineage>
        <taxon>Bacteria</taxon>
        <taxon>Bacillati</taxon>
        <taxon>Bacillota</taxon>
        <taxon>Bacilli</taxon>
        <taxon>Bacillales</taxon>
        <taxon>Bacillaceae</taxon>
        <taxon>Salinibacillus</taxon>
    </lineage>
</organism>
<dbReference type="AlphaFoldDB" id="A0A6G1X597"/>
<proteinExistence type="predicted"/>
<comment type="caution">
    <text evidence="1">The sequence shown here is derived from an EMBL/GenBank/DDBJ whole genome shotgun (WGS) entry which is preliminary data.</text>
</comment>
<reference evidence="1 2" key="1">
    <citation type="submission" date="2019-11" db="EMBL/GenBank/DDBJ databases">
        <authorList>
            <person name="Li J."/>
        </authorList>
    </citation>
    <scope>NUCLEOTIDE SEQUENCE [LARGE SCALE GENOMIC DNA]</scope>
    <source>
        <strain evidence="1 2">J4</strain>
    </source>
</reference>
<dbReference type="EMBL" id="WJNH01000003">
    <property type="protein sequence ID" value="MRG85998.1"/>
    <property type="molecule type" value="Genomic_DNA"/>
</dbReference>
<accession>A0A6G1X597</accession>
<evidence type="ECO:0000313" key="1">
    <source>
        <dbReference type="EMBL" id="MRG85998.1"/>
    </source>
</evidence>
<name>A0A6G1X597_9BACI</name>